<comment type="caution">
    <text evidence="1">The sequence shown here is derived from an EMBL/GenBank/DDBJ whole genome shotgun (WGS) entry which is preliminary data.</text>
</comment>
<evidence type="ECO:0000313" key="1">
    <source>
        <dbReference type="EMBL" id="DAD43676.1"/>
    </source>
</evidence>
<reference evidence="1 2" key="1">
    <citation type="journal article" date="2020" name="Mol. Biol. Evol.">
        <title>Distinct Expression and Methylation Patterns for Genes with Different Fates following a Single Whole-Genome Duplication in Flowering Plants.</title>
        <authorList>
            <person name="Shi T."/>
            <person name="Rahmani R.S."/>
            <person name="Gugger P.F."/>
            <person name="Wang M."/>
            <person name="Li H."/>
            <person name="Zhang Y."/>
            <person name="Li Z."/>
            <person name="Wang Q."/>
            <person name="Van de Peer Y."/>
            <person name="Marchal K."/>
            <person name="Chen J."/>
        </authorList>
    </citation>
    <scope>NUCLEOTIDE SEQUENCE [LARGE SCALE GENOMIC DNA]</scope>
    <source>
        <tissue evidence="1">Leaf</tissue>
    </source>
</reference>
<organism evidence="1 2">
    <name type="scientific">Nelumbo nucifera</name>
    <name type="common">Sacred lotus</name>
    <dbReference type="NCBI Taxonomy" id="4432"/>
    <lineage>
        <taxon>Eukaryota</taxon>
        <taxon>Viridiplantae</taxon>
        <taxon>Streptophyta</taxon>
        <taxon>Embryophyta</taxon>
        <taxon>Tracheophyta</taxon>
        <taxon>Spermatophyta</taxon>
        <taxon>Magnoliopsida</taxon>
        <taxon>Proteales</taxon>
        <taxon>Nelumbonaceae</taxon>
        <taxon>Nelumbo</taxon>
    </lineage>
</organism>
<keyword evidence="2" id="KW-1185">Reference proteome</keyword>
<accession>A0A822ZL20</accession>
<evidence type="ECO:0000313" key="2">
    <source>
        <dbReference type="Proteomes" id="UP000607653"/>
    </source>
</evidence>
<gene>
    <name evidence="1" type="ORF">HUJ06_001906</name>
</gene>
<proteinExistence type="predicted"/>
<name>A0A822ZL20_NELNU</name>
<sequence length="37" mass="4125">MIFSPGMYSTSITLKKVSVTGGDYLIPSFAAFLMFRF</sequence>
<protein>
    <submittedName>
        <fullName evidence="1">Uncharacterized protein</fullName>
    </submittedName>
</protein>
<dbReference type="EMBL" id="DUZY01000006">
    <property type="protein sequence ID" value="DAD43676.1"/>
    <property type="molecule type" value="Genomic_DNA"/>
</dbReference>
<dbReference type="AlphaFoldDB" id="A0A822ZL20"/>
<dbReference type="Proteomes" id="UP000607653">
    <property type="component" value="Unassembled WGS sequence"/>
</dbReference>